<keyword evidence="3" id="KW-1185">Reference proteome</keyword>
<organism evidence="2 3">
    <name type="scientific">Pseudomassariella vexata</name>
    <dbReference type="NCBI Taxonomy" id="1141098"/>
    <lineage>
        <taxon>Eukaryota</taxon>
        <taxon>Fungi</taxon>
        <taxon>Dikarya</taxon>
        <taxon>Ascomycota</taxon>
        <taxon>Pezizomycotina</taxon>
        <taxon>Sordariomycetes</taxon>
        <taxon>Xylariomycetidae</taxon>
        <taxon>Amphisphaeriales</taxon>
        <taxon>Pseudomassariaceae</taxon>
        <taxon>Pseudomassariella</taxon>
    </lineage>
</organism>
<proteinExistence type="predicted"/>
<evidence type="ECO:0000313" key="2">
    <source>
        <dbReference type="EMBL" id="ORY72091.1"/>
    </source>
</evidence>
<feature type="compositionally biased region" description="Basic residues" evidence="1">
    <location>
        <begin position="285"/>
        <end position="294"/>
    </location>
</feature>
<dbReference type="Proteomes" id="UP000193689">
    <property type="component" value="Unassembled WGS sequence"/>
</dbReference>
<evidence type="ECO:0000313" key="3">
    <source>
        <dbReference type="Proteomes" id="UP000193689"/>
    </source>
</evidence>
<protein>
    <submittedName>
        <fullName evidence="2">Uncharacterized protein</fullName>
    </submittedName>
</protein>
<dbReference type="AlphaFoldDB" id="A0A1Y2EKM7"/>
<feature type="region of interest" description="Disordered" evidence="1">
    <location>
        <begin position="218"/>
        <end position="294"/>
    </location>
</feature>
<evidence type="ECO:0000256" key="1">
    <source>
        <dbReference type="SAM" id="MobiDB-lite"/>
    </source>
</evidence>
<dbReference type="RefSeq" id="XP_040721683.1">
    <property type="nucleotide sequence ID" value="XM_040854459.1"/>
</dbReference>
<feature type="region of interest" description="Disordered" evidence="1">
    <location>
        <begin position="63"/>
        <end position="93"/>
    </location>
</feature>
<feature type="compositionally biased region" description="Basic and acidic residues" evidence="1">
    <location>
        <begin position="66"/>
        <end position="93"/>
    </location>
</feature>
<dbReference type="EMBL" id="MCFJ01000001">
    <property type="protein sequence ID" value="ORY72091.1"/>
    <property type="molecule type" value="Genomic_DNA"/>
</dbReference>
<feature type="compositionally biased region" description="Basic and acidic residues" evidence="1">
    <location>
        <begin position="248"/>
        <end position="266"/>
    </location>
</feature>
<dbReference type="GeneID" id="63770671"/>
<name>A0A1Y2EKM7_9PEZI</name>
<accession>A0A1Y2EKM7</accession>
<sequence length="294" mass="33605">MPITGVSDRKLKTVCRTLEEAAEEGKALVNMKDITQYLKDCAIDPETIEEMTHEQVGQVMECLKPNQRENERGPDKQAPRIRESEHPMTAHESRNLDADLTEDSAYMSNMSISEPGDDNSETFPVRLISPSYIGNIERVIGKLSLSQETSIFDPTDLEMDHLEHGSEIKLQWSTDGPPLGKKNGNTRFLVKTIDRRGPNMIFGRGYDDLILGNQVTESEDAMPSRGKYVPKVGPSARQIDEEEEEDKEERNDYVVDMIHRSYEQEKARRKRRRGEGIPDDDPQSKRARMRPMER</sequence>
<gene>
    <name evidence="2" type="ORF">BCR38DRAFT_27008</name>
</gene>
<reference evidence="2 3" key="1">
    <citation type="submission" date="2016-07" db="EMBL/GenBank/DDBJ databases">
        <title>Pervasive Adenine N6-methylation of Active Genes in Fungi.</title>
        <authorList>
            <consortium name="DOE Joint Genome Institute"/>
            <person name="Mondo S.J."/>
            <person name="Dannebaum R.O."/>
            <person name="Kuo R.C."/>
            <person name="Labutti K."/>
            <person name="Haridas S."/>
            <person name="Kuo A."/>
            <person name="Salamov A."/>
            <person name="Ahrendt S.R."/>
            <person name="Lipzen A."/>
            <person name="Sullivan W."/>
            <person name="Andreopoulos W.B."/>
            <person name="Clum A."/>
            <person name="Lindquist E."/>
            <person name="Daum C."/>
            <person name="Ramamoorthy G.K."/>
            <person name="Gryganskyi A."/>
            <person name="Culley D."/>
            <person name="Magnuson J.K."/>
            <person name="James T.Y."/>
            <person name="O'Malley M.A."/>
            <person name="Stajich J.E."/>
            <person name="Spatafora J.W."/>
            <person name="Visel A."/>
            <person name="Grigoriev I.V."/>
        </authorList>
    </citation>
    <scope>NUCLEOTIDE SEQUENCE [LARGE SCALE GENOMIC DNA]</scope>
    <source>
        <strain evidence="2 3">CBS 129021</strain>
    </source>
</reference>
<dbReference type="InParanoid" id="A0A1Y2EKM7"/>
<comment type="caution">
    <text evidence="2">The sequence shown here is derived from an EMBL/GenBank/DDBJ whole genome shotgun (WGS) entry which is preliminary data.</text>
</comment>